<feature type="compositionally biased region" description="Acidic residues" evidence="2">
    <location>
        <begin position="579"/>
        <end position="593"/>
    </location>
</feature>
<evidence type="ECO:0000313" key="4">
    <source>
        <dbReference type="Proteomes" id="UP001174691"/>
    </source>
</evidence>
<dbReference type="EMBL" id="JANBVN010000048">
    <property type="protein sequence ID" value="KAJ9156920.1"/>
    <property type="molecule type" value="Genomic_DNA"/>
</dbReference>
<protein>
    <submittedName>
        <fullName evidence="3">Lysine--tRNA ligase</fullName>
    </submittedName>
</protein>
<organism evidence="3 4">
    <name type="scientific">Coniochaeta hoffmannii</name>
    <dbReference type="NCBI Taxonomy" id="91930"/>
    <lineage>
        <taxon>Eukaryota</taxon>
        <taxon>Fungi</taxon>
        <taxon>Dikarya</taxon>
        <taxon>Ascomycota</taxon>
        <taxon>Pezizomycotina</taxon>
        <taxon>Sordariomycetes</taxon>
        <taxon>Sordariomycetidae</taxon>
        <taxon>Coniochaetales</taxon>
        <taxon>Coniochaetaceae</taxon>
        <taxon>Coniochaeta</taxon>
    </lineage>
</organism>
<reference evidence="3" key="1">
    <citation type="submission" date="2022-07" db="EMBL/GenBank/DDBJ databases">
        <title>Fungi with potential for degradation of polypropylene.</title>
        <authorList>
            <person name="Gostincar C."/>
        </authorList>
    </citation>
    <scope>NUCLEOTIDE SEQUENCE</scope>
    <source>
        <strain evidence="3">EXF-13287</strain>
    </source>
</reference>
<name>A0AA38S629_9PEZI</name>
<feature type="region of interest" description="Disordered" evidence="2">
    <location>
        <begin position="446"/>
        <end position="660"/>
    </location>
</feature>
<feature type="compositionally biased region" description="Polar residues" evidence="2">
    <location>
        <begin position="467"/>
        <end position="484"/>
    </location>
</feature>
<keyword evidence="1" id="KW-0175">Coiled coil</keyword>
<comment type="caution">
    <text evidence="3">The sequence shown here is derived from an EMBL/GenBank/DDBJ whole genome shotgun (WGS) entry which is preliminary data.</text>
</comment>
<keyword evidence="3" id="KW-0436">Ligase</keyword>
<gene>
    <name evidence="3" type="ORF">NKR19_g4013</name>
</gene>
<evidence type="ECO:0000256" key="1">
    <source>
        <dbReference type="SAM" id="Coils"/>
    </source>
</evidence>
<dbReference type="AlphaFoldDB" id="A0AA38S629"/>
<sequence>MSETPSKGDTESALPYQAKKDRACPFCNKPFTSSSLGRHLDLWIKDKNPKPEDGVHDVDEIRKMRGAVTRRQQKKSLGSRRDSSTSVATSAATPVAKSKRSPTAPEHVNLPSSSSLSRKDSAPAIRGFNVHNFAVTGVINNIETDSAHSTSSTAANIVTQQGKASQLNVDMAKKIQDAEDTARAAELALREMISSWRAAKLHIDMDSTPFDFQPLSLDFPALVLQCLQPPPTLPSSEPFPTETSWSILPPGEQQCTALRAYFSEEFRNWRIKCAAATTALQEDIQYPPSESAFRHDPQEVVRQVGKRADDQEKKINEHITMAYSRWEALPQHRRQDIWTLELARSIGKKQAQIVSMQEEQHRLRQENANLRSQIDQLNKLQQPREFKIMPPATLPAEQKFLDFWQEKAVVHGHRTVGMTLDGRHLDIGTVVATAIDRWKRVVVSHRPPGSAVLGKRTADQAGMNGDVNANTTQNKARALSNANDRPQPRPERGGPAGGASKVATQKPMPAASDSTAGEVMNGSNPGLQARKPETAEADITSGRDADAEQDDDLSDRDADAEQDDDLSDRDAIGERDDGMSDQDAEAEPEEDDALGYSHMNNVAAMPRTGPSGPRQQLAGPSSLPSSAQPQTPVPQTRHNGGSVGAVAGINGGGPEAQPARGSVRHLIPIGIARTSVSQHSK</sequence>
<feature type="compositionally biased region" description="Basic and acidic residues" evidence="2">
    <location>
        <begin position="45"/>
        <end position="63"/>
    </location>
</feature>
<feature type="compositionally biased region" description="Low complexity" evidence="2">
    <location>
        <begin position="84"/>
        <end position="96"/>
    </location>
</feature>
<feature type="compositionally biased region" description="Polar residues" evidence="2">
    <location>
        <begin position="618"/>
        <end position="639"/>
    </location>
</feature>
<accession>A0AA38S629</accession>
<feature type="compositionally biased region" description="Acidic residues" evidence="2">
    <location>
        <begin position="547"/>
        <end position="567"/>
    </location>
</feature>
<dbReference type="Proteomes" id="UP001174691">
    <property type="component" value="Unassembled WGS sequence"/>
</dbReference>
<feature type="coiled-coil region" evidence="1">
    <location>
        <begin position="168"/>
        <end position="195"/>
    </location>
</feature>
<proteinExistence type="predicted"/>
<keyword evidence="4" id="KW-1185">Reference proteome</keyword>
<feature type="compositionally biased region" description="Basic and acidic residues" evidence="2">
    <location>
        <begin position="568"/>
        <end position="578"/>
    </location>
</feature>
<dbReference type="GO" id="GO:0016874">
    <property type="term" value="F:ligase activity"/>
    <property type="evidence" value="ECO:0007669"/>
    <property type="project" value="UniProtKB-KW"/>
</dbReference>
<feature type="region of interest" description="Disordered" evidence="2">
    <location>
        <begin position="45"/>
        <end position="119"/>
    </location>
</feature>
<evidence type="ECO:0000256" key="2">
    <source>
        <dbReference type="SAM" id="MobiDB-lite"/>
    </source>
</evidence>
<feature type="coiled-coil region" evidence="1">
    <location>
        <begin position="346"/>
        <end position="380"/>
    </location>
</feature>
<evidence type="ECO:0000313" key="3">
    <source>
        <dbReference type="EMBL" id="KAJ9156920.1"/>
    </source>
</evidence>